<accession>A0A1J6YGF9</accession>
<dbReference type="EMBL" id="PZZH01000001">
    <property type="protein sequence ID" value="PTN76776.1"/>
    <property type="molecule type" value="Genomic_DNA"/>
</dbReference>
<keyword evidence="3" id="KW-0762">Sugar transport</keyword>
<evidence type="ECO:0000313" key="5">
    <source>
        <dbReference type="Proteomes" id="UP000244140"/>
    </source>
</evidence>
<comment type="caution">
    <text evidence="3">The sequence shown here is derived from an EMBL/GenBank/DDBJ whole genome shotgun (WGS) entry which is preliminary data.</text>
</comment>
<evidence type="ECO:0000313" key="7">
    <source>
        <dbReference type="Proteomes" id="UP000281488"/>
    </source>
</evidence>
<dbReference type="Proteomes" id="UP000281488">
    <property type="component" value="Unassembled WGS sequence"/>
</dbReference>
<dbReference type="EMBL" id="RKMZ01000003">
    <property type="protein sequence ID" value="ROX33600.1"/>
    <property type="molecule type" value="Genomic_DNA"/>
</dbReference>
<organism evidence="3 8">
    <name type="scientific">Enterococcus faecalis</name>
    <name type="common">Streptococcus faecalis</name>
    <dbReference type="NCBI Taxonomy" id="1351"/>
    <lineage>
        <taxon>Bacteria</taxon>
        <taxon>Bacillati</taxon>
        <taxon>Bacillota</taxon>
        <taxon>Bacilli</taxon>
        <taxon>Lactobacillales</taxon>
        <taxon>Enterococcaceae</taxon>
        <taxon>Enterococcus</taxon>
    </lineage>
</organism>
<reference evidence="2 7" key="3">
    <citation type="submission" date="2018-10" db="EMBL/GenBank/DDBJ databases">
        <title>Genotypes and phenotypes of Enterococci isolated from broiler chickens.</title>
        <authorList>
            <person name="Muhammad A.R."/>
            <person name="Diarra M.S."/>
        </authorList>
    </citation>
    <scope>NUCLEOTIDE SEQUENCE [LARGE SCALE GENOMIC DNA]</scope>
    <source>
        <strain evidence="2 7">LIT2 A36'</strain>
    </source>
</reference>
<evidence type="ECO:0000313" key="2">
    <source>
        <dbReference type="EMBL" id="ROX33600.1"/>
    </source>
</evidence>
<dbReference type="AlphaFoldDB" id="A0A1J6YGF9"/>
<dbReference type="RefSeq" id="WP_002370898.1">
    <property type="nucleotide sequence ID" value="NZ_BLPX01000007.1"/>
</dbReference>
<dbReference type="EMBL" id="SEWT01000005">
    <property type="protein sequence ID" value="RYU32537.1"/>
    <property type="molecule type" value="Genomic_DNA"/>
</dbReference>
<proteinExistence type="predicted"/>
<evidence type="ECO:0000313" key="3">
    <source>
        <dbReference type="EMBL" id="RYU32537.1"/>
    </source>
</evidence>
<evidence type="ECO:0000313" key="6">
    <source>
        <dbReference type="Proteomes" id="UP000254396"/>
    </source>
</evidence>
<keyword evidence="3" id="KW-0813">Transport</keyword>
<sequence>MKTITLYEILGEEGSDKYISVFKSLIASNFTENEDILSRCQLFIHNNVSAEENL</sequence>
<dbReference type="EMBL" id="UGIX01000001">
    <property type="protein sequence ID" value="STP69221.1"/>
    <property type="molecule type" value="Genomic_DNA"/>
</dbReference>
<reference evidence="1 5" key="1">
    <citation type="submission" date="2018-04" db="EMBL/GenBank/DDBJ databases">
        <authorList>
            <person name="Van Tyne D."/>
        </authorList>
    </citation>
    <scope>NUCLEOTIDE SEQUENCE [LARGE SCALE GENOMIC DNA]</scope>
    <source>
        <strain evidence="1 5">B2535</strain>
    </source>
</reference>
<reference evidence="3 8" key="4">
    <citation type="submission" date="2019-02" db="EMBL/GenBank/DDBJ databases">
        <title>From farm to fork: dissemination of Tn554::fexA-optrA in linezolid-resistant Enterococcus faecalis clones from chicken feces and meat in Tunisia.</title>
        <authorList>
            <person name="Tedim A.P."/>
            <person name="Elghaieb H."/>
            <person name="Abbassi M.S."/>
            <person name="Novais C."/>
            <person name="Hassen A."/>
            <person name="Peixe L."/>
            <person name="Freitas A.R."/>
        </authorList>
    </citation>
    <scope>NUCLEOTIDE SEQUENCE [LARGE SCALE GENOMIC DNA]</scope>
    <source>
        <strain evidence="3 8">728T</strain>
    </source>
</reference>
<name>A0A1J6YGF9_ENTFL</name>
<dbReference type="Proteomes" id="UP000244140">
    <property type="component" value="Unassembled WGS sequence"/>
</dbReference>
<evidence type="ECO:0000313" key="1">
    <source>
        <dbReference type="EMBL" id="PTN76776.1"/>
    </source>
</evidence>
<evidence type="ECO:0000313" key="8">
    <source>
        <dbReference type="Proteomes" id="UP000292223"/>
    </source>
</evidence>
<protein>
    <submittedName>
        <fullName evidence="3">PTS sugar transporter</fullName>
    </submittedName>
</protein>
<dbReference type="Proteomes" id="UP000254396">
    <property type="component" value="Unassembled WGS sequence"/>
</dbReference>
<reference evidence="4 6" key="2">
    <citation type="submission" date="2018-06" db="EMBL/GenBank/DDBJ databases">
        <authorList>
            <consortium name="Pathogen Informatics"/>
            <person name="Doyle S."/>
        </authorList>
    </citation>
    <scope>NUCLEOTIDE SEQUENCE [LARGE SCALE GENOMIC DNA]</scope>
    <source>
        <strain evidence="4 6">NCTC13379</strain>
    </source>
</reference>
<evidence type="ECO:0000313" key="4">
    <source>
        <dbReference type="EMBL" id="STP69221.1"/>
    </source>
</evidence>
<gene>
    <name evidence="1" type="ORF">DAI13_03105</name>
    <name evidence="2" type="ORF">EGW16_08075</name>
    <name evidence="3" type="ORF">EU507_09190</name>
    <name evidence="4" type="ORF">NCTC13379_03196</name>
</gene>
<dbReference type="Proteomes" id="UP000292223">
    <property type="component" value="Unassembled WGS sequence"/>
</dbReference>